<dbReference type="GO" id="GO:0003887">
    <property type="term" value="F:DNA-directed DNA polymerase activity"/>
    <property type="evidence" value="ECO:0007669"/>
    <property type="project" value="InterPro"/>
</dbReference>
<dbReference type="OrthoDB" id="205514at2759"/>
<evidence type="ECO:0000256" key="2">
    <source>
        <dbReference type="ARBA" id="ARBA00022679"/>
    </source>
</evidence>
<feature type="region of interest" description="Disordered" evidence="5">
    <location>
        <begin position="384"/>
        <end position="412"/>
    </location>
</feature>
<evidence type="ECO:0000256" key="5">
    <source>
        <dbReference type="SAM" id="MobiDB-lite"/>
    </source>
</evidence>
<dbReference type="InterPro" id="IPR028207">
    <property type="entry name" value="DNA_pol_B_palm_palm"/>
</dbReference>
<name>W7TK70_9STRA</name>
<dbReference type="InterPro" id="IPR027421">
    <property type="entry name" value="DNA_pol_lamdba_lyase_dom_sf"/>
</dbReference>
<reference evidence="7 8" key="1">
    <citation type="journal article" date="2014" name="Mol. Plant">
        <title>Chromosome Scale Genome Assembly and Transcriptome Profiling of Nannochloropsis gaditana in Nitrogen Depletion.</title>
        <authorList>
            <person name="Corteggiani Carpinelli E."/>
            <person name="Telatin A."/>
            <person name="Vitulo N."/>
            <person name="Forcato C."/>
            <person name="D'Angelo M."/>
            <person name="Schiavon R."/>
            <person name="Vezzi A."/>
            <person name="Giacometti G.M."/>
            <person name="Morosinotto T."/>
            <person name="Valle G."/>
        </authorList>
    </citation>
    <scope>NUCLEOTIDE SEQUENCE [LARGE SCALE GENOMIC DNA]</scope>
    <source>
        <strain evidence="7 8">B-31</strain>
    </source>
</reference>
<dbReference type="InterPro" id="IPR002054">
    <property type="entry name" value="DNA-dir_DNA_pol_X"/>
</dbReference>
<comment type="caution">
    <text evidence="7">The sequence shown here is derived from an EMBL/GenBank/DDBJ whole genome shotgun (WGS) entry which is preliminary data.</text>
</comment>
<dbReference type="InterPro" id="IPR037160">
    <property type="entry name" value="DNA_Pol_thumb_sf"/>
</dbReference>
<evidence type="ECO:0000256" key="3">
    <source>
        <dbReference type="ARBA" id="ARBA00022695"/>
    </source>
</evidence>
<dbReference type="SMART" id="SM00483">
    <property type="entry name" value="POLXc"/>
    <property type="match status" value="1"/>
</dbReference>
<dbReference type="EMBL" id="AZIL01000644">
    <property type="protein sequence ID" value="EWM26472.1"/>
    <property type="molecule type" value="Genomic_DNA"/>
</dbReference>
<dbReference type="InterPro" id="IPR029398">
    <property type="entry name" value="PolB_thumb"/>
</dbReference>
<evidence type="ECO:0000313" key="8">
    <source>
        <dbReference type="Proteomes" id="UP000019335"/>
    </source>
</evidence>
<dbReference type="Proteomes" id="UP000019335">
    <property type="component" value="Chromosome 8"/>
</dbReference>
<dbReference type="InterPro" id="IPR022312">
    <property type="entry name" value="DNA_pol_X"/>
</dbReference>
<gene>
    <name evidence="7" type="ORF">Naga_100045g27</name>
</gene>
<dbReference type="SUPFAM" id="SSF81301">
    <property type="entry name" value="Nucleotidyltransferase"/>
    <property type="match status" value="1"/>
</dbReference>
<dbReference type="PANTHER" id="PTHR11276:SF28">
    <property type="entry name" value="DNA POLYMERASE LAMBDA"/>
    <property type="match status" value="1"/>
</dbReference>
<dbReference type="AlphaFoldDB" id="W7TK70"/>
<dbReference type="PANTHER" id="PTHR11276">
    <property type="entry name" value="DNA POLYMERASE TYPE-X FAMILY MEMBER"/>
    <property type="match status" value="1"/>
</dbReference>
<dbReference type="SUPFAM" id="SSF47802">
    <property type="entry name" value="DNA polymerase beta, N-terminal domain-like"/>
    <property type="match status" value="1"/>
</dbReference>
<dbReference type="Gene3D" id="1.10.150.110">
    <property type="entry name" value="DNA polymerase beta, N-terminal domain-like"/>
    <property type="match status" value="1"/>
</dbReference>
<dbReference type="Gene3D" id="3.30.210.10">
    <property type="entry name" value="DNA polymerase, thumb domain"/>
    <property type="match status" value="1"/>
</dbReference>
<sequence length="412" mass="47487">MEEAVRRCLSLGGRKRGREEGRAGTVDLALPPLNPYYYHVNALPRPERKMNVAAGKEKRRGRQTTEEAEKEEEGGEGESGLGGRHRQSETAKWTCREASRAGLLNHNVHLTVFLDELIAIYDMLGSDIAGGRYRRAQYHRFVQILRGLPFAINKDNLRSLKKKRGIGSSMLKDIGEILEYGRLSRLEALKARVRSHPGILNENQRVGLRYYEEFQERIPRSEVRKIEERVREERVQARGFLGRLILHLEKEGFLTDHLTDATDDKSDSYFGVCRLGDGYLHRRLDLKVYSRQQYPFAVLYFTGSDHFNRSMRCWAIKHKGWSLTDKSMGPAVWERGKKVADIGPRIVCTEEREIFHRLGLAYKRPWERNTHDAVSLEALKKEYDEAGDSDREETGDRGNKKEAWALSPSEME</sequence>
<keyword evidence="4" id="KW-0235">DNA replication</keyword>
<feature type="compositionally biased region" description="Basic and acidic residues" evidence="5">
    <location>
        <begin position="384"/>
        <end position="403"/>
    </location>
</feature>
<dbReference type="Pfam" id="PF14792">
    <property type="entry name" value="DNA_pol_B_palm"/>
    <property type="match status" value="1"/>
</dbReference>
<accession>W7TK70</accession>
<dbReference type="Gene3D" id="3.30.460.10">
    <property type="entry name" value="Beta Polymerase, domain 2"/>
    <property type="match status" value="1"/>
</dbReference>
<organism evidence="7 8">
    <name type="scientific">Nannochloropsis gaditana</name>
    <dbReference type="NCBI Taxonomy" id="72520"/>
    <lineage>
        <taxon>Eukaryota</taxon>
        <taxon>Sar</taxon>
        <taxon>Stramenopiles</taxon>
        <taxon>Ochrophyta</taxon>
        <taxon>Eustigmatophyceae</taxon>
        <taxon>Eustigmatales</taxon>
        <taxon>Monodopsidaceae</taxon>
        <taxon>Nannochloropsis</taxon>
    </lineage>
</organism>
<evidence type="ECO:0000256" key="1">
    <source>
        <dbReference type="ARBA" id="ARBA00022634"/>
    </source>
</evidence>
<protein>
    <submittedName>
        <fullName evidence="7">Dna polymerase lambda</fullName>
    </submittedName>
</protein>
<dbReference type="GO" id="GO:0006303">
    <property type="term" value="P:double-strand break repair via nonhomologous end joining"/>
    <property type="evidence" value="ECO:0007669"/>
    <property type="project" value="TreeGrafter"/>
</dbReference>
<dbReference type="InterPro" id="IPR043519">
    <property type="entry name" value="NT_sf"/>
</dbReference>
<keyword evidence="8" id="KW-1185">Reference proteome</keyword>
<evidence type="ECO:0000313" key="7">
    <source>
        <dbReference type="EMBL" id="EWM26472.1"/>
    </source>
</evidence>
<keyword evidence="2" id="KW-0808">Transferase</keyword>
<proteinExistence type="predicted"/>
<evidence type="ECO:0000259" key="6">
    <source>
        <dbReference type="SMART" id="SM00483"/>
    </source>
</evidence>
<keyword evidence="1" id="KW-0237">DNA synthesis</keyword>
<dbReference type="Pfam" id="PF14791">
    <property type="entry name" value="DNA_pol_B_thumb"/>
    <property type="match status" value="1"/>
</dbReference>
<dbReference type="GO" id="GO:0003677">
    <property type="term" value="F:DNA binding"/>
    <property type="evidence" value="ECO:0007669"/>
    <property type="project" value="InterPro"/>
</dbReference>
<evidence type="ECO:0000256" key="4">
    <source>
        <dbReference type="ARBA" id="ARBA00022705"/>
    </source>
</evidence>
<feature type="domain" description="DNA-directed DNA polymerase X" evidence="6">
    <location>
        <begin position="105"/>
        <end position="369"/>
    </location>
</feature>
<keyword evidence="3" id="KW-0548">Nucleotidyltransferase</keyword>
<feature type="region of interest" description="Disordered" evidence="5">
    <location>
        <begin position="48"/>
        <end position="91"/>
    </location>
</feature>
<dbReference type="GO" id="GO:0005634">
    <property type="term" value="C:nucleus"/>
    <property type="evidence" value="ECO:0007669"/>
    <property type="project" value="TreeGrafter"/>
</dbReference>
<feature type="compositionally biased region" description="Acidic residues" evidence="5">
    <location>
        <begin position="66"/>
        <end position="76"/>
    </location>
</feature>